<evidence type="ECO:0000256" key="4">
    <source>
        <dbReference type="ARBA" id="ARBA00022989"/>
    </source>
</evidence>
<keyword evidence="4 6" id="KW-1133">Transmembrane helix</keyword>
<feature type="transmembrane region" description="Helical" evidence="6">
    <location>
        <begin position="284"/>
        <end position="300"/>
    </location>
</feature>
<name>A0A4U8Q9L5_9FIRM</name>
<dbReference type="InterPro" id="IPR001851">
    <property type="entry name" value="ABC_transp_permease"/>
</dbReference>
<organism evidence="7 8">
    <name type="scientific">Robinsoniella peoriensis</name>
    <dbReference type="NCBI Taxonomy" id="180332"/>
    <lineage>
        <taxon>Bacteria</taxon>
        <taxon>Bacillati</taxon>
        <taxon>Bacillota</taxon>
        <taxon>Clostridia</taxon>
        <taxon>Lachnospirales</taxon>
        <taxon>Lachnospiraceae</taxon>
        <taxon>Robinsoniella</taxon>
    </lineage>
</organism>
<feature type="transmembrane region" description="Helical" evidence="6">
    <location>
        <begin position="63"/>
        <end position="88"/>
    </location>
</feature>
<evidence type="ECO:0000256" key="6">
    <source>
        <dbReference type="SAM" id="Phobius"/>
    </source>
</evidence>
<dbReference type="PANTHER" id="PTHR43370:SF1">
    <property type="entry name" value="GUANOSINE ABC TRANSPORTER PERMEASE PROTEIN NUPQ"/>
    <property type="match status" value="1"/>
</dbReference>
<feature type="transmembrane region" description="Helical" evidence="6">
    <location>
        <begin position="37"/>
        <end position="57"/>
    </location>
</feature>
<protein>
    <submittedName>
        <fullName evidence="7">Ribose transport system permease protein RbsC</fullName>
    </submittedName>
</protein>
<accession>A0A4U8Q9L5</accession>
<comment type="subcellular location">
    <subcellularLocation>
        <location evidence="1">Cell membrane</location>
        <topology evidence="1">Multi-pass membrane protein</topology>
    </subcellularLocation>
</comment>
<dbReference type="STRING" id="180332.GCA_000797495_01389"/>
<keyword evidence="2" id="KW-1003">Cell membrane</keyword>
<evidence type="ECO:0000313" key="8">
    <source>
        <dbReference type="Proteomes" id="UP000306509"/>
    </source>
</evidence>
<keyword evidence="5 6" id="KW-0472">Membrane</keyword>
<proteinExistence type="predicted"/>
<dbReference type="AlphaFoldDB" id="A0A4U8Q9L5"/>
<keyword evidence="8" id="KW-1185">Reference proteome</keyword>
<feature type="transmembrane region" description="Helical" evidence="6">
    <location>
        <begin position="95"/>
        <end position="116"/>
    </location>
</feature>
<keyword evidence="3 6" id="KW-0812">Transmembrane</keyword>
<dbReference type="Proteomes" id="UP000306509">
    <property type="component" value="Unassembled WGS sequence"/>
</dbReference>
<comment type="caution">
    <text evidence="7">The sequence shown here is derived from an EMBL/GenBank/DDBJ whole genome shotgun (WGS) entry which is preliminary data.</text>
</comment>
<evidence type="ECO:0000256" key="1">
    <source>
        <dbReference type="ARBA" id="ARBA00004651"/>
    </source>
</evidence>
<dbReference type="PANTHER" id="PTHR43370">
    <property type="entry name" value="SUGAR ABC TRANSPORTER INTEGRAL MEMBRANE PROTEIN-RELATED"/>
    <property type="match status" value="1"/>
</dbReference>
<reference evidence="7 8" key="1">
    <citation type="journal article" date="2019" name="Anaerobe">
        <title>Detection of Robinsoniella peoriensis in multiple bone samples of a trauma patient.</title>
        <authorList>
            <person name="Schrottner P."/>
            <person name="Hartwich K."/>
            <person name="Bunk B."/>
            <person name="Schober I."/>
            <person name="Helbig S."/>
            <person name="Rudolph W.W."/>
            <person name="Gunzer F."/>
        </authorList>
    </citation>
    <scope>NUCLEOTIDE SEQUENCE [LARGE SCALE GENOMIC DNA]</scope>
    <source>
        <strain evidence="7 8">DSM 106044</strain>
    </source>
</reference>
<evidence type="ECO:0000313" key="7">
    <source>
        <dbReference type="EMBL" id="TLD01641.1"/>
    </source>
</evidence>
<feature type="transmembrane region" description="Helical" evidence="6">
    <location>
        <begin position="236"/>
        <end position="264"/>
    </location>
</feature>
<feature type="transmembrane region" description="Helical" evidence="6">
    <location>
        <begin position="154"/>
        <end position="172"/>
    </location>
</feature>
<dbReference type="RefSeq" id="WP_027293103.1">
    <property type="nucleotide sequence ID" value="NZ_CABMJZ010000126.1"/>
</dbReference>
<gene>
    <name evidence="7" type="primary">rbsC_8</name>
    <name evidence="7" type="ORF">DSM106044_01440</name>
</gene>
<feature type="transmembrane region" description="Helical" evidence="6">
    <location>
        <begin position="203"/>
        <end position="224"/>
    </location>
</feature>
<dbReference type="GO" id="GO:0022857">
    <property type="term" value="F:transmembrane transporter activity"/>
    <property type="evidence" value="ECO:0007669"/>
    <property type="project" value="InterPro"/>
</dbReference>
<dbReference type="Pfam" id="PF02653">
    <property type="entry name" value="BPD_transp_2"/>
    <property type="match status" value="1"/>
</dbReference>
<evidence type="ECO:0000256" key="3">
    <source>
        <dbReference type="ARBA" id="ARBA00022692"/>
    </source>
</evidence>
<sequence>MEGIIIDGLSFALPLFVMAIGGIYSEKSGITNLALEGLQGFGAFSGALAAVFAMSYFGAESQITFYIALACAVAGGIVYSMLHAVLCIRFRANQVISGVVMNILAMALTSFMTKQINSSIFSSPSDKFVLGVSSRFSIPLLSEIPIIGAVFQDIYPFEIIILAIMVLAWYILYKTGFGMHLRACGDNPHAVDAAGVDVEKVRFLAVGISGALSAVAGISFAYSISANFSSGIYAGYGYLSIAAMIFGNWRIIPTLGACLLFGFARSGGYQLVRVLNMPGTYSDLVMILPYVLTLLLLVFFSRHNHAPRALGEIYDKGKR</sequence>
<evidence type="ECO:0000256" key="5">
    <source>
        <dbReference type="ARBA" id="ARBA00023136"/>
    </source>
</evidence>
<dbReference type="EMBL" id="QGQD01000033">
    <property type="protein sequence ID" value="TLD01641.1"/>
    <property type="molecule type" value="Genomic_DNA"/>
</dbReference>
<dbReference type="GO" id="GO:0005886">
    <property type="term" value="C:plasma membrane"/>
    <property type="evidence" value="ECO:0007669"/>
    <property type="project" value="UniProtKB-SubCell"/>
</dbReference>
<evidence type="ECO:0000256" key="2">
    <source>
        <dbReference type="ARBA" id="ARBA00022475"/>
    </source>
</evidence>
<dbReference type="OrthoDB" id="9792579at2"/>
<dbReference type="CDD" id="cd06580">
    <property type="entry name" value="TM_PBP1_transp_TpRbsC_like"/>
    <property type="match status" value="1"/>
</dbReference>
<feature type="transmembrane region" description="Helical" evidence="6">
    <location>
        <begin position="6"/>
        <end position="25"/>
    </location>
</feature>